<proteinExistence type="predicted"/>
<keyword evidence="3" id="KW-1185">Reference proteome</keyword>
<evidence type="ECO:0008006" key="4">
    <source>
        <dbReference type="Google" id="ProtNLM"/>
    </source>
</evidence>
<dbReference type="AlphaFoldDB" id="A0A3M8VR99"/>
<evidence type="ECO:0000313" key="3">
    <source>
        <dbReference type="Proteomes" id="UP000275401"/>
    </source>
</evidence>
<evidence type="ECO:0000313" key="2">
    <source>
        <dbReference type="EMBL" id="RNG20040.1"/>
    </source>
</evidence>
<sequence>MALFRKGPVGKPGEWYFCVKHHKVEEGPECRAADRLGPYGTPEDAARALETAQERNAQWQNDPRWQDDAPSDDAPRGGTP</sequence>
<evidence type="ECO:0000256" key="1">
    <source>
        <dbReference type="SAM" id="MobiDB-lite"/>
    </source>
</evidence>
<comment type="caution">
    <text evidence="2">The sequence shown here is derived from an EMBL/GenBank/DDBJ whole genome shotgun (WGS) entry which is preliminary data.</text>
</comment>
<feature type="compositionally biased region" description="Polar residues" evidence="1">
    <location>
        <begin position="54"/>
        <end position="63"/>
    </location>
</feature>
<accession>A0A3M8VR99</accession>
<dbReference type="Proteomes" id="UP000275401">
    <property type="component" value="Unassembled WGS sequence"/>
</dbReference>
<name>A0A3M8VR99_9ACTN</name>
<reference evidence="2 3" key="1">
    <citation type="submission" date="2018-11" db="EMBL/GenBank/DDBJ databases">
        <title>The Potential of Streptomyces as Biocontrol Agents against the Tomato grey mould, Botrytis cinerea (Gray mold) Frontiers in Microbiology.</title>
        <authorList>
            <person name="Li D."/>
        </authorList>
    </citation>
    <scope>NUCLEOTIDE SEQUENCE [LARGE SCALE GENOMIC DNA]</scope>
    <source>
        <strain evidence="2 3">NEAU-LD23</strain>
    </source>
</reference>
<organism evidence="2 3">
    <name type="scientific">Streptomyces botrytidirepellens</name>
    <dbReference type="NCBI Taxonomy" id="2486417"/>
    <lineage>
        <taxon>Bacteria</taxon>
        <taxon>Bacillati</taxon>
        <taxon>Actinomycetota</taxon>
        <taxon>Actinomycetes</taxon>
        <taxon>Kitasatosporales</taxon>
        <taxon>Streptomycetaceae</taxon>
        <taxon>Streptomyces</taxon>
    </lineage>
</organism>
<feature type="region of interest" description="Disordered" evidence="1">
    <location>
        <begin position="52"/>
        <end position="80"/>
    </location>
</feature>
<gene>
    <name evidence="2" type="ORF">EEJ42_24310</name>
</gene>
<dbReference type="EMBL" id="RIBZ01000291">
    <property type="protein sequence ID" value="RNG20040.1"/>
    <property type="molecule type" value="Genomic_DNA"/>
</dbReference>
<protein>
    <recommendedName>
        <fullName evidence="4">SPOR domain-containing protein</fullName>
    </recommendedName>
</protein>
<dbReference type="RefSeq" id="WP_123102859.1">
    <property type="nucleotide sequence ID" value="NZ_RIBZ01000291.1"/>
</dbReference>